<dbReference type="GO" id="GO:0004792">
    <property type="term" value="F:thiosulfate-cyanide sulfurtransferase activity"/>
    <property type="evidence" value="ECO:0007669"/>
    <property type="project" value="TreeGrafter"/>
</dbReference>
<dbReference type="PROSITE" id="PS50206">
    <property type="entry name" value="RHODANESE_3"/>
    <property type="match status" value="1"/>
</dbReference>
<proteinExistence type="predicted"/>
<dbReference type="SUPFAM" id="SSF52821">
    <property type="entry name" value="Rhodanese/Cell cycle control phosphatase"/>
    <property type="match status" value="1"/>
</dbReference>
<dbReference type="PANTHER" id="PTHR10953:SF102">
    <property type="entry name" value="ADENYLYLTRANSFERASE AND SULFURTRANSFERASE MOCS3"/>
    <property type="match status" value="1"/>
</dbReference>
<reference evidence="3" key="1">
    <citation type="submission" date="2021-03" db="EMBL/GenBank/DDBJ databases">
        <title>Agromyces archimandritus sp. nov., isolated from the cockroach Archimandrita tessellata.</title>
        <authorList>
            <person name="Guzman J."/>
            <person name="Ortuzar M."/>
            <person name="Poehlein A."/>
            <person name="Daniel R."/>
            <person name="Trujillo M."/>
            <person name="Vilcinskas A."/>
        </authorList>
    </citation>
    <scope>NUCLEOTIDE SEQUENCE</scope>
    <source>
        <strain evidence="3">G127AT</strain>
    </source>
</reference>
<dbReference type="Pfam" id="PF00899">
    <property type="entry name" value="ThiF"/>
    <property type="match status" value="1"/>
</dbReference>
<dbReference type="CDD" id="cd00158">
    <property type="entry name" value="RHOD"/>
    <property type="match status" value="1"/>
</dbReference>
<dbReference type="GO" id="GO:0016779">
    <property type="term" value="F:nucleotidyltransferase activity"/>
    <property type="evidence" value="ECO:0007669"/>
    <property type="project" value="UniProtKB-KW"/>
</dbReference>
<dbReference type="InterPro" id="IPR001763">
    <property type="entry name" value="Rhodanese-like_dom"/>
</dbReference>
<feature type="region of interest" description="Disordered" evidence="1">
    <location>
        <begin position="1"/>
        <end position="30"/>
    </location>
</feature>
<dbReference type="Proteomes" id="UP000671914">
    <property type="component" value="Chromosome"/>
</dbReference>
<dbReference type="EMBL" id="CP071696">
    <property type="protein sequence ID" value="QTX03867.1"/>
    <property type="molecule type" value="Genomic_DNA"/>
</dbReference>
<gene>
    <name evidence="3" type="ORF">G127AT_11145</name>
</gene>
<evidence type="ECO:0000259" key="2">
    <source>
        <dbReference type="PROSITE" id="PS50206"/>
    </source>
</evidence>
<dbReference type="InterPro" id="IPR035985">
    <property type="entry name" value="Ubiquitin-activating_enz"/>
</dbReference>
<accession>A0A975FL11</accession>
<keyword evidence="4" id="KW-1185">Reference proteome</keyword>
<dbReference type="AlphaFoldDB" id="A0A975FL11"/>
<organism evidence="3 4">
    <name type="scientific">Agromyces archimandritae</name>
    <dbReference type="NCBI Taxonomy" id="2781962"/>
    <lineage>
        <taxon>Bacteria</taxon>
        <taxon>Bacillati</taxon>
        <taxon>Actinomycetota</taxon>
        <taxon>Actinomycetes</taxon>
        <taxon>Micrococcales</taxon>
        <taxon>Microbacteriaceae</taxon>
        <taxon>Agromyces</taxon>
    </lineage>
</organism>
<dbReference type="KEGG" id="aarc:G127AT_11145"/>
<name>A0A975FL11_9MICO</name>
<evidence type="ECO:0000313" key="4">
    <source>
        <dbReference type="Proteomes" id="UP000671914"/>
    </source>
</evidence>
<dbReference type="GO" id="GO:0008641">
    <property type="term" value="F:ubiquitin-like modifier activating enzyme activity"/>
    <property type="evidence" value="ECO:0007669"/>
    <property type="project" value="InterPro"/>
</dbReference>
<evidence type="ECO:0000313" key="3">
    <source>
        <dbReference type="EMBL" id="QTX03867.1"/>
    </source>
</evidence>
<dbReference type="SUPFAM" id="SSF69572">
    <property type="entry name" value="Activating enzymes of the ubiquitin-like proteins"/>
    <property type="match status" value="1"/>
</dbReference>
<keyword evidence="3" id="KW-0808">Transferase</keyword>
<dbReference type="GO" id="GO:0008146">
    <property type="term" value="F:sulfotransferase activity"/>
    <property type="evidence" value="ECO:0007669"/>
    <property type="project" value="TreeGrafter"/>
</dbReference>
<protein>
    <submittedName>
        <fullName evidence="3">ThiF family adenylyltransferase</fullName>
    </submittedName>
</protein>
<dbReference type="SMART" id="SM00450">
    <property type="entry name" value="RHOD"/>
    <property type="match status" value="1"/>
</dbReference>
<dbReference type="PANTHER" id="PTHR10953">
    <property type="entry name" value="UBIQUITIN-ACTIVATING ENZYME E1"/>
    <property type="match status" value="1"/>
</dbReference>
<dbReference type="Gene3D" id="3.40.50.720">
    <property type="entry name" value="NAD(P)-binding Rossmann-like Domain"/>
    <property type="match status" value="1"/>
</dbReference>
<dbReference type="InterPro" id="IPR036873">
    <property type="entry name" value="Rhodanese-like_dom_sf"/>
</dbReference>
<dbReference type="GO" id="GO:0005829">
    <property type="term" value="C:cytosol"/>
    <property type="evidence" value="ECO:0007669"/>
    <property type="project" value="TreeGrafter"/>
</dbReference>
<feature type="region of interest" description="Disordered" evidence="1">
    <location>
        <begin position="269"/>
        <end position="288"/>
    </location>
</feature>
<sequence length="384" mass="39658">MIRPLVEPGAEPGPAETLRTARQTRLPGIGPDGARRIAAARVLVLGAGGLGSPVLLSLAGAGVGTLGIVDDDEVARHNLHRQLLFGVDDIGTPKTAAAARRIAGIAPDTVVHEHRLRLDEAEARRIFTGYDLVVDGTDNFATRYLADSICDALGLPLVWGAAVGYDAQVTVFWRGAPAGRATRLTDLHPSAPADAPNCEDAGVLGPLTAQTGALMAAEVLKLVTGVGDPLLGRMVSIDARSALFREIPLRAAGVDAGATADAGVAANTTAVDAGPHPTGRSAPAASAPRISVRELRERLAARDAGRDAFTLLDVREAAERAERSIPGSIHRPLDMLDPAGIDRAHPVIVHCHGEARAERAAASLSAAGLDVAVLRGGIVGWSES</sequence>
<dbReference type="CDD" id="cd00757">
    <property type="entry name" value="ThiF_MoeB_HesA_family"/>
    <property type="match status" value="1"/>
</dbReference>
<evidence type="ECO:0000256" key="1">
    <source>
        <dbReference type="SAM" id="MobiDB-lite"/>
    </source>
</evidence>
<keyword evidence="3" id="KW-0548">Nucleotidyltransferase</keyword>
<dbReference type="InterPro" id="IPR045886">
    <property type="entry name" value="ThiF/MoeB/HesA"/>
</dbReference>
<dbReference type="Gene3D" id="3.40.250.10">
    <property type="entry name" value="Rhodanese-like domain"/>
    <property type="match status" value="1"/>
</dbReference>
<dbReference type="InterPro" id="IPR000594">
    <property type="entry name" value="ThiF_NAD_FAD-bd"/>
</dbReference>
<dbReference type="Pfam" id="PF00581">
    <property type="entry name" value="Rhodanese"/>
    <property type="match status" value="1"/>
</dbReference>
<feature type="domain" description="Rhodanese" evidence="2">
    <location>
        <begin position="305"/>
        <end position="383"/>
    </location>
</feature>
<dbReference type="RefSeq" id="WP_210896889.1">
    <property type="nucleotide sequence ID" value="NZ_CP071696.1"/>
</dbReference>